<dbReference type="EMBL" id="KL250787">
    <property type="protein sequence ID" value="KGB36565.1"/>
    <property type="molecule type" value="Genomic_DNA"/>
</dbReference>
<organism evidence="3">
    <name type="scientific">Schistosoma haematobium</name>
    <name type="common">Blood fluke</name>
    <dbReference type="NCBI Taxonomy" id="6185"/>
    <lineage>
        <taxon>Eukaryota</taxon>
        <taxon>Metazoa</taxon>
        <taxon>Spiralia</taxon>
        <taxon>Lophotrochozoa</taxon>
        <taxon>Platyhelminthes</taxon>
        <taxon>Trematoda</taxon>
        <taxon>Digenea</taxon>
        <taxon>Strigeidida</taxon>
        <taxon>Schistosomatoidea</taxon>
        <taxon>Schistosomatidae</taxon>
        <taxon>Schistosoma</taxon>
    </lineage>
</organism>
<evidence type="ECO:0000313" key="3">
    <source>
        <dbReference type="EMBL" id="KGB36565.1"/>
    </source>
</evidence>
<feature type="region of interest" description="Disordered" evidence="1">
    <location>
        <begin position="760"/>
        <end position="783"/>
    </location>
</feature>
<dbReference type="AlphaFoldDB" id="A0A094ZPD2"/>
<proteinExistence type="predicted"/>
<keyword evidence="2" id="KW-1133">Transmembrane helix</keyword>
<evidence type="ECO:0000256" key="2">
    <source>
        <dbReference type="SAM" id="Phobius"/>
    </source>
</evidence>
<keyword evidence="2" id="KW-0812">Transmembrane</keyword>
<name>A0A094ZPD2_SCHHA</name>
<protein>
    <submittedName>
        <fullName evidence="3">Uncharacterized protein</fullName>
    </submittedName>
</protein>
<gene>
    <name evidence="3" type="ORF">MS3_04866</name>
</gene>
<keyword evidence="2" id="KW-0472">Membrane</keyword>
<evidence type="ECO:0000256" key="1">
    <source>
        <dbReference type="SAM" id="MobiDB-lite"/>
    </source>
</evidence>
<sequence>MRIPTAQRIYRNSNQCFYYDYSKFASAKAEFFKRKQDRQGFLHVDSYRKEVFPTFRFVELYHGRLSTSVAVFVPPNRYTTQPFSQISEPNECSTYKRYVLLLGLAAGLVSLGSLWLYNLFEWCSGLQTFEYLKKTHQVFSPDESENKRQFSTGHDDDFDFKQRSSNYSKKVESIVDTQVDIDQYFDLHYIHYDRKLPSKSEEIFPRKCVTSTDIVIANNADHGVRSHLLWASGSMNCPHYGSGSYKICTICWLNMPDCWLHGPTWSSLNCQFSSNQLWRNTNLLGLLVCLQLIYRAIYLACSSVTKQSNSTQTSPISTPNLINSGYSDCLHQLSNTPFKFDSESITAHTPLVTSTVNMTPISNCPLLEHSKIGFNPSKSDQSSYLLQSKLMSSFDINFKKTSLCDNQQNNNVKSLSTSIDNVLFPSMKNESTDQTSVNIKSSDKDFIVDPIATISTDQLLLKVIEILNPKQVDWLNNSPVGTSSSRSLIHRVHSDAVLDRKMSKSCKYLAKENDYTTRTTANPPIYHRSRFHSSSNSSTLSCLNIDDNEGFEYDDIISIYATKDEVMRNINKNQMTIKHIHGDNNDEDDGDDVLIDENNEDIDDNILRQLDTLSSLLNNKSDNFFQGQSSEISSDLNKSTYIANAPDDVLISFSSPSSSPGINKNPNNLLPSSNSDAIKFTDLTQKTVVLTDELNKLGVTLDRLLYKLQANQIQLDQAEDNLDYMWYLRDNLDNNFSSNTSDCCSEFGLSDVEAEALLNDDGDVDLDENGSDDDEYKGTEDDYWSSHGRMTQSSTHPNDYCPIRGVSGYLFSSHGTLDSSHYSNLKIPSDIRNHSSNLDSGLEQSVMTCSESYAQMFSPMPEKHLENSLDHHLLYNRYLSNSQVFKNYSHSLPKYSRFKKRCSYSQRKRMCNSESNRFSTNVLPDSDGFLHPDLTFENDGPLKWSESMKVNSFYMES</sequence>
<accession>A0A094ZPD2</accession>
<feature type="transmembrane region" description="Helical" evidence="2">
    <location>
        <begin position="98"/>
        <end position="117"/>
    </location>
</feature>
<reference evidence="3" key="1">
    <citation type="journal article" date="2012" name="Nat. Genet.">
        <title>Whole-genome sequence of Schistosoma haematobium.</title>
        <authorList>
            <person name="Young N.D."/>
            <person name="Jex A.R."/>
            <person name="Li B."/>
            <person name="Liu S."/>
            <person name="Yang L."/>
            <person name="Xiong Z."/>
            <person name="Li Y."/>
            <person name="Cantacessi C."/>
            <person name="Hall R.S."/>
            <person name="Xu X."/>
            <person name="Chen F."/>
            <person name="Wu X."/>
            <person name="Zerlotini A."/>
            <person name="Oliveira G."/>
            <person name="Hofmann A."/>
            <person name="Zhang G."/>
            <person name="Fang X."/>
            <person name="Kang Y."/>
            <person name="Campbell B.E."/>
            <person name="Loukas A."/>
            <person name="Ranganathan S."/>
            <person name="Rollinson D."/>
            <person name="Rinaldi G."/>
            <person name="Brindley P.J."/>
            <person name="Yang H."/>
            <person name="Wang J."/>
            <person name="Wang J."/>
            <person name="Gasser R.B."/>
        </authorList>
    </citation>
    <scope>NUCLEOTIDE SEQUENCE [LARGE SCALE GENOMIC DNA]</scope>
</reference>
<feature type="compositionally biased region" description="Acidic residues" evidence="1">
    <location>
        <begin position="760"/>
        <end position="775"/>
    </location>
</feature>